<evidence type="ECO:0000256" key="3">
    <source>
        <dbReference type="ARBA" id="ARBA00022989"/>
    </source>
</evidence>
<keyword evidence="4 5" id="KW-0472">Membrane</keyword>
<comment type="subcellular location">
    <subcellularLocation>
        <location evidence="1">Membrane</location>
        <topology evidence="1">Single-pass membrane protein</topology>
    </subcellularLocation>
</comment>
<evidence type="ECO:0000313" key="7">
    <source>
        <dbReference type="EMBL" id="KAK8946122.1"/>
    </source>
</evidence>
<gene>
    <name evidence="7" type="ORF">KSP40_PGU006465</name>
</gene>
<reference evidence="7 8" key="1">
    <citation type="journal article" date="2022" name="Nat. Plants">
        <title>Genomes of leafy and leafless Platanthera orchids illuminate the evolution of mycoheterotrophy.</title>
        <authorList>
            <person name="Li M.H."/>
            <person name="Liu K.W."/>
            <person name="Li Z."/>
            <person name="Lu H.C."/>
            <person name="Ye Q.L."/>
            <person name="Zhang D."/>
            <person name="Wang J.Y."/>
            <person name="Li Y.F."/>
            <person name="Zhong Z.M."/>
            <person name="Liu X."/>
            <person name="Yu X."/>
            <person name="Liu D.K."/>
            <person name="Tu X.D."/>
            <person name="Liu B."/>
            <person name="Hao Y."/>
            <person name="Liao X.Y."/>
            <person name="Jiang Y.T."/>
            <person name="Sun W.H."/>
            <person name="Chen J."/>
            <person name="Chen Y.Q."/>
            <person name="Ai Y."/>
            <person name="Zhai J.W."/>
            <person name="Wu S.S."/>
            <person name="Zhou Z."/>
            <person name="Hsiao Y.Y."/>
            <person name="Wu W.L."/>
            <person name="Chen Y.Y."/>
            <person name="Lin Y.F."/>
            <person name="Hsu J.L."/>
            <person name="Li C.Y."/>
            <person name="Wang Z.W."/>
            <person name="Zhao X."/>
            <person name="Zhong W.Y."/>
            <person name="Ma X.K."/>
            <person name="Ma L."/>
            <person name="Huang J."/>
            <person name="Chen G.Z."/>
            <person name="Huang M.Z."/>
            <person name="Huang L."/>
            <person name="Peng D.H."/>
            <person name="Luo Y.B."/>
            <person name="Zou S.Q."/>
            <person name="Chen S.P."/>
            <person name="Lan S."/>
            <person name="Tsai W.C."/>
            <person name="Van de Peer Y."/>
            <person name="Liu Z.J."/>
        </authorList>
    </citation>
    <scope>NUCLEOTIDE SEQUENCE [LARGE SCALE GENOMIC DNA]</scope>
    <source>
        <strain evidence="7">Lor288</strain>
    </source>
</reference>
<name>A0ABR2LPY6_9ASPA</name>
<dbReference type="PANTHER" id="PTHR31415:SF9">
    <property type="entry name" value="OS05G0367900 PROTEIN"/>
    <property type="match status" value="1"/>
</dbReference>
<comment type="caution">
    <text evidence="7">The sequence shown here is derived from an EMBL/GenBank/DDBJ whole genome shotgun (WGS) entry which is preliminary data.</text>
</comment>
<keyword evidence="2 5" id="KW-0812">Transmembrane</keyword>
<accession>A0ABR2LPY6</accession>
<evidence type="ECO:0000256" key="5">
    <source>
        <dbReference type="SAM" id="Phobius"/>
    </source>
</evidence>
<organism evidence="7 8">
    <name type="scientific">Platanthera guangdongensis</name>
    <dbReference type="NCBI Taxonomy" id="2320717"/>
    <lineage>
        <taxon>Eukaryota</taxon>
        <taxon>Viridiplantae</taxon>
        <taxon>Streptophyta</taxon>
        <taxon>Embryophyta</taxon>
        <taxon>Tracheophyta</taxon>
        <taxon>Spermatophyta</taxon>
        <taxon>Magnoliopsida</taxon>
        <taxon>Liliopsida</taxon>
        <taxon>Asparagales</taxon>
        <taxon>Orchidaceae</taxon>
        <taxon>Orchidoideae</taxon>
        <taxon>Orchideae</taxon>
        <taxon>Orchidinae</taxon>
        <taxon>Platanthera</taxon>
    </lineage>
</organism>
<keyword evidence="3 5" id="KW-1133">Transmembrane helix</keyword>
<protein>
    <recommendedName>
        <fullName evidence="6">Late embryogenesis abundant protein LEA-2 subgroup domain-containing protein</fullName>
    </recommendedName>
</protein>
<feature type="transmembrane region" description="Helical" evidence="5">
    <location>
        <begin position="17"/>
        <end position="42"/>
    </location>
</feature>
<dbReference type="EMBL" id="JBBWWR010000017">
    <property type="protein sequence ID" value="KAK8946122.1"/>
    <property type="molecule type" value="Genomic_DNA"/>
</dbReference>
<keyword evidence="8" id="KW-1185">Reference proteome</keyword>
<dbReference type="InterPro" id="IPR004864">
    <property type="entry name" value="LEA_2"/>
</dbReference>
<feature type="domain" description="Late embryogenesis abundant protein LEA-2 subgroup" evidence="6">
    <location>
        <begin position="78"/>
        <end position="175"/>
    </location>
</feature>
<evidence type="ECO:0000259" key="6">
    <source>
        <dbReference type="Pfam" id="PF03168"/>
    </source>
</evidence>
<proteinExistence type="predicted"/>
<dbReference type="Pfam" id="PF03168">
    <property type="entry name" value="LEA_2"/>
    <property type="match status" value="1"/>
</dbReference>
<dbReference type="PANTHER" id="PTHR31415">
    <property type="entry name" value="OS05G0367900 PROTEIN"/>
    <property type="match status" value="1"/>
</dbReference>
<evidence type="ECO:0000256" key="4">
    <source>
        <dbReference type="ARBA" id="ARBA00023136"/>
    </source>
</evidence>
<evidence type="ECO:0000313" key="8">
    <source>
        <dbReference type="Proteomes" id="UP001412067"/>
    </source>
</evidence>
<dbReference type="Proteomes" id="UP001412067">
    <property type="component" value="Unassembled WGS sequence"/>
</dbReference>
<evidence type="ECO:0000256" key="2">
    <source>
        <dbReference type="ARBA" id="ARBA00022692"/>
    </source>
</evidence>
<sequence length="207" mass="22030">MAKDASNGSLYHPFNHARLLCSAIAILLIFAGITALVLYLIYRPARHHLTVLGAAIYHLSPAVSAAPTTAIATSMQFTVAIHNPNSRAAVQLDRLCSYVSYRDQPITPPASLPSVYQEADGTVIVSPVLGADMVPVSAEVEAGLMKDEAYGVVQLRLVITGRVKYRPGPFKSGWVGLYAKCDALVGVKKGTSGQVPLLGQPECNVET</sequence>
<evidence type="ECO:0000256" key="1">
    <source>
        <dbReference type="ARBA" id="ARBA00004167"/>
    </source>
</evidence>
<dbReference type="InterPro" id="IPR044839">
    <property type="entry name" value="NDR1-like"/>
</dbReference>